<dbReference type="InterPro" id="IPR016181">
    <property type="entry name" value="Acyl_CoA_acyltransferase"/>
</dbReference>
<dbReference type="RefSeq" id="WP_387900037.1">
    <property type="nucleotide sequence ID" value="NZ_JBIBEG010000002.1"/>
</dbReference>
<dbReference type="EMBL" id="JBIBEG010000002">
    <property type="protein sequence ID" value="MFF5895906.1"/>
    <property type="molecule type" value="Genomic_DNA"/>
</dbReference>
<keyword evidence="4" id="KW-1185">Reference proteome</keyword>
<dbReference type="Proteomes" id="UP001602322">
    <property type="component" value="Unassembled WGS sequence"/>
</dbReference>
<gene>
    <name evidence="3" type="ORF">ACFY8O_08260</name>
</gene>
<feature type="compositionally biased region" description="Gly residues" evidence="1">
    <location>
        <begin position="89"/>
        <end position="98"/>
    </location>
</feature>
<proteinExistence type="predicted"/>
<comment type="caution">
    <text evidence="3">The sequence shown here is derived from an EMBL/GenBank/DDBJ whole genome shotgun (WGS) entry which is preliminary data.</text>
</comment>
<protein>
    <submittedName>
        <fullName evidence="3">GNAT family N-acetyltransferase</fullName>
    </submittedName>
</protein>
<dbReference type="Gene3D" id="3.40.630.30">
    <property type="match status" value="1"/>
</dbReference>
<evidence type="ECO:0000259" key="2">
    <source>
        <dbReference type="Pfam" id="PF13508"/>
    </source>
</evidence>
<name>A0ABW6X378_9ACTN</name>
<organism evidence="3 4">
    <name type="scientific">Streptomyces argenteolus</name>
    <dbReference type="NCBI Taxonomy" id="67274"/>
    <lineage>
        <taxon>Bacteria</taxon>
        <taxon>Bacillati</taxon>
        <taxon>Actinomycetota</taxon>
        <taxon>Actinomycetes</taxon>
        <taxon>Kitasatosporales</taxon>
        <taxon>Streptomycetaceae</taxon>
        <taxon>Streptomyces</taxon>
    </lineage>
</organism>
<dbReference type="Pfam" id="PF13508">
    <property type="entry name" value="Acetyltransf_7"/>
    <property type="match status" value="1"/>
</dbReference>
<evidence type="ECO:0000313" key="3">
    <source>
        <dbReference type="EMBL" id="MFF5895906.1"/>
    </source>
</evidence>
<evidence type="ECO:0000313" key="4">
    <source>
        <dbReference type="Proteomes" id="UP001602322"/>
    </source>
</evidence>
<feature type="region of interest" description="Disordered" evidence="1">
    <location>
        <begin position="70"/>
        <end position="101"/>
    </location>
</feature>
<accession>A0ABW6X378</accession>
<reference evidence="3 4" key="1">
    <citation type="submission" date="2024-10" db="EMBL/GenBank/DDBJ databases">
        <title>The Natural Products Discovery Center: Release of the First 8490 Sequenced Strains for Exploring Actinobacteria Biosynthetic Diversity.</title>
        <authorList>
            <person name="Kalkreuter E."/>
            <person name="Kautsar S.A."/>
            <person name="Yang D."/>
            <person name="Bader C.D."/>
            <person name="Teijaro C.N."/>
            <person name="Fluegel L."/>
            <person name="Davis C.M."/>
            <person name="Simpson J.R."/>
            <person name="Lauterbach L."/>
            <person name="Steele A.D."/>
            <person name="Gui C."/>
            <person name="Meng S."/>
            <person name="Li G."/>
            <person name="Viehrig K."/>
            <person name="Ye F."/>
            <person name="Su P."/>
            <person name="Kiefer A.F."/>
            <person name="Nichols A."/>
            <person name="Cepeda A.J."/>
            <person name="Yan W."/>
            <person name="Fan B."/>
            <person name="Jiang Y."/>
            <person name="Adhikari A."/>
            <person name="Zheng C.-J."/>
            <person name="Schuster L."/>
            <person name="Cowan T.M."/>
            <person name="Smanski M.J."/>
            <person name="Chevrette M.G."/>
            <person name="De Carvalho L.P.S."/>
            <person name="Shen B."/>
        </authorList>
    </citation>
    <scope>NUCLEOTIDE SEQUENCE [LARGE SCALE GENOMIC DNA]</scope>
    <source>
        <strain evidence="3 4">NPDC012540</strain>
    </source>
</reference>
<dbReference type="SUPFAM" id="SSF55729">
    <property type="entry name" value="Acyl-CoA N-acyltransferases (Nat)"/>
    <property type="match status" value="1"/>
</dbReference>
<dbReference type="InterPro" id="IPR000182">
    <property type="entry name" value="GNAT_dom"/>
</dbReference>
<feature type="domain" description="N-acetyltransferase" evidence="2">
    <location>
        <begin position="147"/>
        <end position="202"/>
    </location>
</feature>
<sequence length="232" mass="23793">MVVRVRLVEGAGLAAYTEGIRRVYADVFSAPPWNEAPAAASAYVERLLADAQRPGFTTALACDPAGADDGLGPVGDAESGPAGASHGFGTEGGAGGGPRARRGDRAGAVCGFATAWTTPDAFPADRSYGHVAKALGPERVTAWLCGAREVDELAVVPAARGTGAAAALLTAVTEGVPGGRCWLLTSVRAEAALRFYRREGWRRVPVEVPGRAGLVVLLGPGHPAVDTLPRRT</sequence>
<evidence type="ECO:0000256" key="1">
    <source>
        <dbReference type="SAM" id="MobiDB-lite"/>
    </source>
</evidence>